<evidence type="ECO:0000256" key="1">
    <source>
        <dbReference type="SAM" id="MobiDB-lite"/>
    </source>
</evidence>
<evidence type="ECO:0000313" key="2">
    <source>
        <dbReference type="EMBL" id="EFI35249.1"/>
    </source>
</evidence>
<feature type="region of interest" description="Disordered" evidence="1">
    <location>
        <begin position="1"/>
        <end position="29"/>
    </location>
</feature>
<proteinExistence type="predicted"/>
<sequence length="58" mass="6422">MTVHTGFDSDFDPDTDTDPDPDDKLKHKQLSGQGATFSLGLRAWPELVTIRKFLISGC</sequence>
<organism evidence="2 3">
    <name type="scientific">Desulfonatronospira thiodismutans ASO3-1</name>
    <dbReference type="NCBI Taxonomy" id="555779"/>
    <lineage>
        <taxon>Bacteria</taxon>
        <taxon>Pseudomonadati</taxon>
        <taxon>Thermodesulfobacteriota</taxon>
        <taxon>Desulfovibrionia</taxon>
        <taxon>Desulfovibrionales</taxon>
        <taxon>Desulfonatronovibrionaceae</taxon>
        <taxon>Desulfonatronospira</taxon>
    </lineage>
</organism>
<evidence type="ECO:0000313" key="3">
    <source>
        <dbReference type="Proteomes" id="UP000005496"/>
    </source>
</evidence>
<name>D6SKN8_9BACT</name>
<keyword evidence="3" id="KW-1185">Reference proteome</keyword>
<dbReference type="EMBL" id="ACJN02000001">
    <property type="protein sequence ID" value="EFI35249.1"/>
    <property type="molecule type" value="Genomic_DNA"/>
</dbReference>
<dbReference type="Proteomes" id="UP000005496">
    <property type="component" value="Unassembled WGS sequence"/>
</dbReference>
<comment type="caution">
    <text evidence="2">The sequence shown here is derived from an EMBL/GenBank/DDBJ whole genome shotgun (WGS) entry which is preliminary data.</text>
</comment>
<dbReference type="AlphaFoldDB" id="D6SKN8"/>
<accession>D6SKN8</accession>
<feature type="compositionally biased region" description="Acidic residues" evidence="1">
    <location>
        <begin position="9"/>
        <end position="21"/>
    </location>
</feature>
<reference evidence="2" key="1">
    <citation type="submission" date="2010-05" db="EMBL/GenBank/DDBJ databases">
        <title>The draft genome of Desulfonatronospira thiodismutans ASO3-1.</title>
        <authorList>
            <consortium name="US DOE Joint Genome Institute (JGI-PGF)"/>
            <person name="Lucas S."/>
            <person name="Copeland A."/>
            <person name="Lapidus A."/>
            <person name="Cheng J.-F."/>
            <person name="Bruce D."/>
            <person name="Goodwin L."/>
            <person name="Pitluck S."/>
            <person name="Chertkov O."/>
            <person name="Brettin T."/>
            <person name="Detter J.C."/>
            <person name="Han C."/>
            <person name="Land M.L."/>
            <person name="Hauser L."/>
            <person name="Kyrpides N."/>
            <person name="Mikhailova N."/>
            <person name="Muyzer G."/>
            <person name="Woyke T."/>
        </authorList>
    </citation>
    <scope>NUCLEOTIDE SEQUENCE [LARGE SCALE GENOMIC DNA]</scope>
    <source>
        <strain evidence="2">ASO3-1</strain>
    </source>
</reference>
<protein>
    <submittedName>
        <fullName evidence="2">Uncharacterized protein</fullName>
    </submittedName>
</protein>
<gene>
    <name evidence="2" type="ORF">Dthio_PD2660</name>
</gene>